<reference evidence="3" key="1">
    <citation type="submission" date="2017-02" db="UniProtKB">
        <authorList>
            <consortium name="WormBaseParasite"/>
        </authorList>
    </citation>
    <scope>IDENTIFICATION</scope>
</reference>
<feature type="region of interest" description="Disordered" evidence="1">
    <location>
        <begin position="1"/>
        <end position="62"/>
    </location>
</feature>
<organism evidence="2 3">
    <name type="scientific">Ascaris lumbricoides</name>
    <name type="common">Giant roundworm</name>
    <dbReference type="NCBI Taxonomy" id="6252"/>
    <lineage>
        <taxon>Eukaryota</taxon>
        <taxon>Metazoa</taxon>
        <taxon>Ecdysozoa</taxon>
        <taxon>Nematoda</taxon>
        <taxon>Chromadorea</taxon>
        <taxon>Rhabditida</taxon>
        <taxon>Spirurina</taxon>
        <taxon>Ascaridomorpha</taxon>
        <taxon>Ascaridoidea</taxon>
        <taxon>Ascarididae</taxon>
        <taxon>Ascaris</taxon>
    </lineage>
</organism>
<accession>A0A0M3HLL6</accession>
<keyword evidence="2" id="KW-1185">Reference proteome</keyword>
<evidence type="ECO:0000256" key="1">
    <source>
        <dbReference type="SAM" id="MobiDB-lite"/>
    </source>
</evidence>
<sequence length="95" mass="10729">MTPVAETENEQEDYTMDYSGDDEISSRPTAVSFTNDIERRETSSQREGDRAEAGSDTETEDVMASKRGSLISFLYSRCFRIVYPQSLMIFACFSA</sequence>
<feature type="compositionally biased region" description="Basic and acidic residues" evidence="1">
    <location>
        <begin position="36"/>
        <end position="53"/>
    </location>
</feature>
<name>A0A0M3HLL6_ASCLU</name>
<feature type="compositionally biased region" description="Acidic residues" evidence="1">
    <location>
        <begin position="7"/>
        <end position="23"/>
    </location>
</feature>
<feature type="compositionally biased region" description="Polar residues" evidence="1">
    <location>
        <begin position="26"/>
        <end position="35"/>
    </location>
</feature>
<dbReference type="AlphaFoldDB" id="A0A0M3HLL6"/>
<dbReference type="WBParaSite" id="ALUE_0000241101-mRNA-1">
    <property type="protein sequence ID" value="ALUE_0000241101-mRNA-1"/>
    <property type="gene ID" value="ALUE_0000241101"/>
</dbReference>
<dbReference type="Proteomes" id="UP000036681">
    <property type="component" value="Unplaced"/>
</dbReference>
<protein>
    <submittedName>
        <fullName evidence="3">DCAF8</fullName>
    </submittedName>
</protein>
<evidence type="ECO:0000313" key="2">
    <source>
        <dbReference type="Proteomes" id="UP000036681"/>
    </source>
</evidence>
<evidence type="ECO:0000313" key="3">
    <source>
        <dbReference type="WBParaSite" id="ALUE_0000241101-mRNA-1"/>
    </source>
</evidence>
<proteinExistence type="predicted"/>